<feature type="chain" id="PRO_5040829606" evidence="1">
    <location>
        <begin position="21"/>
        <end position="102"/>
    </location>
</feature>
<accession>A0A9W8JUB1</accession>
<keyword evidence="1" id="KW-0732">Signal</keyword>
<dbReference type="AlphaFoldDB" id="A0A9W8JUB1"/>
<keyword evidence="3" id="KW-1185">Reference proteome</keyword>
<comment type="caution">
    <text evidence="2">The sequence shown here is derived from an EMBL/GenBank/DDBJ whole genome shotgun (WGS) entry which is preliminary data.</text>
</comment>
<name>A0A9W8JUB1_9AGAR</name>
<reference evidence="2" key="1">
    <citation type="submission" date="2022-07" db="EMBL/GenBank/DDBJ databases">
        <title>Genome Sequence of Agrocybe chaxingu.</title>
        <authorList>
            <person name="Buettner E."/>
        </authorList>
    </citation>
    <scope>NUCLEOTIDE SEQUENCE</scope>
    <source>
        <strain evidence="2">MP-N11</strain>
    </source>
</reference>
<sequence>MRSRSFAALFMVVACVHVLAQDTFGVATGLHFSVDARGENIDGSRPRPTAPIAISKGVRIVNFGTLDDATDWVPQKQMYPEQQTSFVKQLDIRPRVNLKSPM</sequence>
<dbReference type="EMBL" id="JANKHO010001163">
    <property type="protein sequence ID" value="KAJ3503280.1"/>
    <property type="molecule type" value="Genomic_DNA"/>
</dbReference>
<proteinExistence type="predicted"/>
<feature type="signal peptide" evidence="1">
    <location>
        <begin position="1"/>
        <end position="20"/>
    </location>
</feature>
<dbReference type="Proteomes" id="UP001148786">
    <property type="component" value="Unassembled WGS sequence"/>
</dbReference>
<gene>
    <name evidence="2" type="ORF">NLJ89_g8504</name>
</gene>
<dbReference type="OrthoDB" id="9985472at2759"/>
<evidence type="ECO:0000256" key="1">
    <source>
        <dbReference type="SAM" id="SignalP"/>
    </source>
</evidence>
<evidence type="ECO:0000313" key="3">
    <source>
        <dbReference type="Proteomes" id="UP001148786"/>
    </source>
</evidence>
<dbReference type="PROSITE" id="PS51257">
    <property type="entry name" value="PROKAR_LIPOPROTEIN"/>
    <property type="match status" value="1"/>
</dbReference>
<evidence type="ECO:0000313" key="2">
    <source>
        <dbReference type="EMBL" id="KAJ3503280.1"/>
    </source>
</evidence>
<organism evidence="2 3">
    <name type="scientific">Agrocybe chaxingu</name>
    <dbReference type="NCBI Taxonomy" id="84603"/>
    <lineage>
        <taxon>Eukaryota</taxon>
        <taxon>Fungi</taxon>
        <taxon>Dikarya</taxon>
        <taxon>Basidiomycota</taxon>
        <taxon>Agaricomycotina</taxon>
        <taxon>Agaricomycetes</taxon>
        <taxon>Agaricomycetidae</taxon>
        <taxon>Agaricales</taxon>
        <taxon>Agaricineae</taxon>
        <taxon>Strophariaceae</taxon>
        <taxon>Agrocybe</taxon>
    </lineage>
</organism>
<protein>
    <submittedName>
        <fullName evidence="2">Uncharacterized protein</fullName>
    </submittedName>
</protein>